<evidence type="ECO:0000313" key="2">
    <source>
        <dbReference type="EMBL" id="KAG4422275.1"/>
    </source>
</evidence>
<dbReference type="OrthoDB" id="3542763at2759"/>
<evidence type="ECO:0000313" key="3">
    <source>
        <dbReference type="Proteomes" id="UP000664132"/>
    </source>
</evidence>
<dbReference type="Proteomes" id="UP000664132">
    <property type="component" value="Unassembled WGS sequence"/>
</dbReference>
<reference evidence="2" key="1">
    <citation type="submission" date="2021-02" db="EMBL/GenBank/DDBJ databases">
        <title>Genome sequence Cadophora malorum strain M34.</title>
        <authorList>
            <person name="Stefanovic E."/>
            <person name="Vu D."/>
            <person name="Scully C."/>
            <person name="Dijksterhuis J."/>
            <person name="Roader J."/>
            <person name="Houbraken J."/>
        </authorList>
    </citation>
    <scope>NUCLEOTIDE SEQUENCE</scope>
    <source>
        <strain evidence="2">M34</strain>
    </source>
</reference>
<gene>
    <name evidence="2" type="ORF">IFR04_004541</name>
</gene>
<feature type="region of interest" description="Disordered" evidence="1">
    <location>
        <begin position="740"/>
        <end position="763"/>
    </location>
</feature>
<feature type="region of interest" description="Disordered" evidence="1">
    <location>
        <begin position="61"/>
        <end position="147"/>
    </location>
</feature>
<organism evidence="2 3">
    <name type="scientific">Cadophora malorum</name>
    <dbReference type="NCBI Taxonomy" id="108018"/>
    <lineage>
        <taxon>Eukaryota</taxon>
        <taxon>Fungi</taxon>
        <taxon>Dikarya</taxon>
        <taxon>Ascomycota</taxon>
        <taxon>Pezizomycotina</taxon>
        <taxon>Leotiomycetes</taxon>
        <taxon>Helotiales</taxon>
        <taxon>Ploettnerulaceae</taxon>
        <taxon>Cadophora</taxon>
    </lineage>
</organism>
<accession>A0A8H7WCG4</accession>
<dbReference type="AlphaFoldDB" id="A0A8H7WCG4"/>
<feature type="compositionally biased region" description="Low complexity" evidence="1">
    <location>
        <begin position="64"/>
        <end position="86"/>
    </location>
</feature>
<feature type="compositionally biased region" description="Polar residues" evidence="1">
    <location>
        <begin position="664"/>
        <end position="677"/>
    </location>
</feature>
<feature type="non-terminal residue" evidence="2">
    <location>
        <position position="1"/>
    </location>
</feature>
<protein>
    <submittedName>
        <fullName evidence="2">Uncharacterized protein</fullName>
    </submittedName>
</protein>
<keyword evidence="3" id="KW-1185">Reference proteome</keyword>
<proteinExistence type="predicted"/>
<comment type="caution">
    <text evidence="2">The sequence shown here is derived from an EMBL/GenBank/DDBJ whole genome shotgun (WGS) entry which is preliminary data.</text>
</comment>
<feature type="region of interest" description="Disordered" evidence="1">
    <location>
        <begin position="664"/>
        <end position="683"/>
    </location>
</feature>
<evidence type="ECO:0000256" key="1">
    <source>
        <dbReference type="SAM" id="MobiDB-lite"/>
    </source>
</evidence>
<feature type="compositionally biased region" description="Polar residues" evidence="1">
    <location>
        <begin position="134"/>
        <end position="147"/>
    </location>
</feature>
<sequence>IHAARYRTKEQRESAFKVYVDEAKYREKRAAFWKEVVAQKGDDGMELSSDEVEAVLSKGLGIPSSSTAQGSTSTSTAQAADSTGTTPKTKVYSHPLTEAPIIDEGPISQPAEEEATKSLDADSDSEDPAKDDTTASASNTSPEFSNSWNRRFSDFVRQQEADKARYQTLMDSVASDDIKLATLRMQANQLLHENRKLQNINHELKFRATQRLLEEIDDPPEPQIIYDLVTKIADWDLKFGIAIGDDELPMLYSLELFDLLDKLCKNIYLVSVQTISEETRPAIRKAWEAINFGGRTFFQAMKLAIIIDVGLMEETLGEKLSKAIEMAMLLDETFKNLDIELPVLKRKDKRNRVENKKLQGMLSKCLELSMKVCEYPTDLSWRGITKLRYEVGDGVTLQKQMETKYIGLASCDPPTETMNKKNAAAYLELIKKARDIDDLLKAKADDPVAKYKQMLGVWYVDEIHPASVLPAWKTLIKDEETHNMIALLMLIAADEEEGKYGQVIQIFREAIHEDLLALHKFVKKDPNNFCVKTNYKFLLDVIGEAGQLKWDDLTDQQIWDWTLGFQIAKNRIGGDVKEVLGWAVDFEGQKVFKIIKSVPADAKPMVQFTGTQRRIATPRRTQGSLHKALSKNAIEAKIGENETLEAAVERLIIDKNIDQMVDSNTGQPVATVNSSDSAGEPAATDVDEIPQTLKDELIPALPNPTVDGLKATGVDFNSPEFRNFMAKVFEEGVAIGKASIEHEATSSEPVLSEKAKRKQPARE</sequence>
<name>A0A8H7WCG4_9HELO</name>
<dbReference type="EMBL" id="JAFJYH010000051">
    <property type="protein sequence ID" value="KAG4422275.1"/>
    <property type="molecule type" value="Genomic_DNA"/>
</dbReference>